<gene>
    <name evidence="1" type="ORF">OVA965_LOCUS7275</name>
    <name evidence="2" type="ORF">TMI583_LOCUS7271</name>
</gene>
<dbReference type="AlphaFoldDB" id="A0A8S2D1G3"/>
<evidence type="ECO:0000313" key="2">
    <source>
        <dbReference type="EMBL" id="CAF3638818.1"/>
    </source>
</evidence>
<dbReference type="EMBL" id="CAJOBA010002295">
    <property type="protein sequence ID" value="CAF3638818.1"/>
    <property type="molecule type" value="Genomic_DNA"/>
</dbReference>
<protein>
    <submittedName>
        <fullName evidence="1">Uncharacterized protein</fullName>
    </submittedName>
</protein>
<evidence type="ECO:0000313" key="3">
    <source>
        <dbReference type="Proteomes" id="UP000677228"/>
    </source>
</evidence>
<reference evidence="1" key="1">
    <citation type="submission" date="2021-02" db="EMBL/GenBank/DDBJ databases">
        <authorList>
            <person name="Nowell W R."/>
        </authorList>
    </citation>
    <scope>NUCLEOTIDE SEQUENCE</scope>
</reference>
<name>A0A8S2D1G3_9BILA</name>
<dbReference type="Proteomes" id="UP000682733">
    <property type="component" value="Unassembled WGS sequence"/>
</dbReference>
<sequence>MGATLGKKKSPVIAAEINDVKVAINHKTTTNGADAVTITTGSSKKDAKKSVSKIKGTISKSKISSTSRDTKGTMTEPPTIEIVKFNAPNYGQSAVANAHGIFLSTNNIFQLNDEMAQVNNAFVSDNPVIENCVQTLITPHYELVTEQHDSVAPEILQLRQAYANFKFGDSIDQVEPTSPVIQAVSVEHNQVCHQSSIDEINSSLPSLPMNEVINNDEQQVDQYQQQQLN</sequence>
<comment type="caution">
    <text evidence="1">The sequence shown here is derived from an EMBL/GenBank/DDBJ whole genome shotgun (WGS) entry which is preliminary data.</text>
</comment>
<dbReference type="Proteomes" id="UP000677228">
    <property type="component" value="Unassembled WGS sequence"/>
</dbReference>
<organism evidence="1 3">
    <name type="scientific">Didymodactylos carnosus</name>
    <dbReference type="NCBI Taxonomy" id="1234261"/>
    <lineage>
        <taxon>Eukaryota</taxon>
        <taxon>Metazoa</taxon>
        <taxon>Spiralia</taxon>
        <taxon>Gnathifera</taxon>
        <taxon>Rotifera</taxon>
        <taxon>Eurotatoria</taxon>
        <taxon>Bdelloidea</taxon>
        <taxon>Philodinida</taxon>
        <taxon>Philodinidae</taxon>
        <taxon>Didymodactylos</taxon>
    </lineage>
</organism>
<evidence type="ECO:0000313" key="1">
    <source>
        <dbReference type="EMBL" id="CAF0853666.1"/>
    </source>
</evidence>
<dbReference type="EMBL" id="CAJNOK010002295">
    <property type="protein sequence ID" value="CAF0853666.1"/>
    <property type="molecule type" value="Genomic_DNA"/>
</dbReference>
<accession>A0A8S2D1G3</accession>
<proteinExistence type="predicted"/>